<dbReference type="EMBL" id="CAMPGE010028845">
    <property type="protein sequence ID" value="CAI2386344.1"/>
    <property type="molecule type" value="Genomic_DNA"/>
</dbReference>
<proteinExistence type="predicted"/>
<gene>
    <name evidence="1" type="ORF">ECRASSUSDP1_LOCUS27957</name>
</gene>
<evidence type="ECO:0000313" key="1">
    <source>
        <dbReference type="EMBL" id="CAI2386344.1"/>
    </source>
</evidence>
<sequence length="767" mass="91791">MDRLSVNSLYEILKYLTFREMNYLRISSKKHSDKVKTVMIILSEREANRILLSSNDLLRNPFIDYEEPQVKMSNESWYNFIIEQISLRWRIKKKLYVLIPNIFTDCEHGFNVSLTNLMFNEIKKARPQLNILKKDNTYINFQTEFQELMYLHSKGKKSQKYCWKVMTDEMYENAIERQEEFVEEIIKEKEVLLFDLFRWYKNYQEDNYLPKSSILSFLFCIDLFITNHCITICKSIESKSNKVNFLDEYITRWKSFTSLIQIFESEFNFIEVLVNSMYNHDDIQNALPKMKDNQPKFSFLRLMCRAWGKYVMKKLFHKFSETIINILVNYQSKLSKLAEDFDNLKKEKKYFSNYLKNNYSFSFIEGQIFSNALQMVLDVSINEYCVKQIEDSQVNLNIFYPKLEERIMKQTKPFLKNLFTKCSPEIFQTISQLYMNNLNTIMIRHSQRRLHNLVYATICINTENKIKKLYIEYSIDEYESKNREETKSEEEKKVASLFKPTTKISKFAKQSEYDNEPEVTPVKRCKQKEEKIVNFIQGIIQKPYLKEGRNSKLLRNNTHADLRYKTPDEEEEEEKNIEIRYTRNTKIIEDSESESNEIEDEPKINVIRSHTSTNNPFRNSIDAPICEVLPLELPEKNEKEISLAFYEHAMRSHKKLFDNLRVSYQQWKEGIDQFNLKDNKSSVYSNLNAGNTDKMLETYMSESLQLIRNNTTKDPIYDVLKPNYEDVYYHPFDETDDELRQFLLEEQDNDSMGDDFDDFDGDFGDWL</sequence>
<comment type="caution">
    <text evidence="1">The sequence shown here is derived from an EMBL/GenBank/DDBJ whole genome shotgun (WGS) entry which is preliminary data.</text>
</comment>
<accession>A0AAD2D9N0</accession>
<evidence type="ECO:0008006" key="3">
    <source>
        <dbReference type="Google" id="ProtNLM"/>
    </source>
</evidence>
<reference evidence="1" key="1">
    <citation type="submission" date="2023-07" db="EMBL/GenBank/DDBJ databases">
        <authorList>
            <consortium name="AG Swart"/>
            <person name="Singh M."/>
            <person name="Singh A."/>
            <person name="Seah K."/>
            <person name="Emmerich C."/>
        </authorList>
    </citation>
    <scope>NUCLEOTIDE SEQUENCE</scope>
    <source>
        <strain evidence="1">DP1</strain>
    </source>
</reference>
<dbReference type="AlphaFoldDB" id="A0AAD2D9N0"/>
<protein>
    <recommendedName>
        <fullName evidence="3">F-box domain-containing protein</fullName>
    </recommendedName>
</protein>
<name>A0AAD2D9N0_EUPCR</name>
<organism evidence="1 2">
    <name type="scientific">Euplotes crassus</name>
    <dbReference type="NCBI Taxonomy" id="5936"/>
    <lineage>
        <taxon>Eukaryota</taxon>
        <taxon>Sar</taxon>
        <taxon>Alveolata</taxon>
        <taxon>Ciliophora</taxon>
        <taxon>Intramacronucleata</taxon>
        <taxon>Spirotrichea</taxon>
        <taxon>Hypotrichia</taxon>
        <taxon>Euplotida</taxon>
        <taxon>Euplotidae</taxon>
        <taxon>Moneuplotes</taxon>
    </lineage>
</organism>
<keyword evidence="2" id="KW-1185">Reference proteome</keyword>
<evidence type="ECO:0000313" key="2">
    <source>
        <dbReference type="Proteomes" id="UP001295684"/>
    </source>
</evidence>
<dbReference type="Proteomes" id="UP001295684">
    <property type="component" value="Unassembled WGS sequence"/>
</dbReference>